<evidence type="ECO:0000259" key="2">
    <source>
        <dbReference type="Pfam" id="PF14252"/>
    </source>
</evidence>
<dbReference type="Proteomes" id="UP001196661">
    <property type="component" value="Unassembled WGS sequence"/>
</dbReference>
<dbReference type="Pfam" id="PF13448">
    <property type="entry name" value="DUF4114"/>
    <property type="match status" value="1"/>
</dbReference>
<dbReference type="InterPro" id="IPR025193">
    <property type="entry name" value="DUF4114"/>
</dbReference>
<dbReference type="Pfam" id="PF14252">
    <property type="entry name" value="DUF4347"/>
    <property type="match status" value="1"/>
</dbReference>
<dbReference type="Gene3D" id="2.130.10.10">
    <property type="entry name" value="YVTN repeat-like/Quinoprotein amine dehydrogenase"/>
    <property type="match status" value="3"/>
</dbReference>
<accession>A0ABS5Y4U1</accession>
<comment type="caution">
    <text evidence="3">The sequence shown here is derived from an EMBL/GenBank/DDBJ whole genome shotgun (WGS) entry which is preliminary data.</text>
</comment>
<gene>
    <name evidence="3" type="ORF">IXB28_11555</name>
</gene>
<proteinExistence type="predicted"/>
<dbReference type="InterPro" id="IPR025592">
    <property type="entry name" value="DUF4347"/>
</dbReference>
<dbReference type="SUPFAM" id="SSF75011">
    <property type="entry name" value="3-carboxy-cis,cis-mucoante lactonizing enzyme"/>
    <property type="match status" value="1"/>
</dbReference>
<sequence length="963" mass="99426">MVASLHTSAYRRFLGQQNPIDEIALVFFDSRVDNLPLLLAGLRPGITAHILDPDRDGIEQISEIVYQQPTISLTLVGHGFPGGLQLGATHLELGNLEAYALHLGSWFQAATAPRLNLLACHVAAGDAGVEFVETLARLTGAQVTASATVVGNGQWPPVAARTFQPTVLAQYPSTLVLTFQDDIKDGTFDGGNPDSNRLFGAAGVAISPDGSQIFVVSAVESAISVFNRDASGNISFSQVIRDGSDIGNILGSELLAGAFGVAVSPDGNQVYVASTGDDSLSVFSRDGAGGLTEQQSLRNTRPDPNNNVVDSLAGAVDVAVSADGSQVFVVSLTDSAITVFDRDGAGTLTLRQSIKDGQGGANQLFGAAGVALSPGGDQVYVVSHVDSAITVFNRDSSGNLTFRQSIKDEQGAVQSLFGASSVAASADGNQVYVASARDAAITVFDRNADGSLSFAQVIGDGENGAQLFGGDSDIFAGTGITGVPEIRGFSQVTISPDDKQILVTSFAENGVTVFDRDTAGRLTVNQVIQDQDGNGANQLAGALGVAVSPDDQQVVITGFTDAAIAAFNRDLAPSLLSIARQQPTTAATTADSLVFRVTFDEAVLNVDATDFTATGGTTAAITNVVAVSASAYDVTLGGGDLANFSGVVGLDLANGQNITDPVGNPLGTQAPVTDETYTLNGGNPAKLTSLSGLEVTGLGVANTLRLQVDQAAIATAGEILIFSADANSRTQIASFSILAGGQLPERYSPAFSLDGVQEGQFLEFDLIVEDVVYQATPSPLNDTQISLDFGNGTQLTAETFTRDATTNLLLEDATAIDLTGQTGTVNVVFAVYRDASIDSTVGLYATDFSDGGILDGLTGEILRPGDAGYKAAALANQLDTQLTGKNGQVNQFSAAFTGGGFLGTFLVAGGGDPATSTVYFSYAGENNNNDHAKLLGDNIFGYEDLGNLGDRDFNDIVVEFAVV</sequence>
<evidence type="ECO:0000259" key="1">
    <source>
        <dbReference type="Pfam" id="PF13448"/>
    </source>
</evidence>
<evidence type="ECO:0000313" key="4">
    <source>
        <dbReference type="Proteomes" id="UP001196661"/>
    </source>
</evidence>
<evidence type="ECO:0000313" key="3">
    <source>
        <dbReference type="EMBL" id="MBT9312845.1"/>
    </source>
</evidence>
<dbReference type="PANTHER" id="PTHR47197:SF3">
    <property type="entry name" value="DIHYDRO-HEME D1 DEHYDROGENASE"/>
    <property type="match status" value="1"/>
</dbReference>
<dbReference type="InterPro" id="IPR051200">
    <property type="entry name" value="Host-pathogen_enzymatic-act"/>
</dbReference>
<dbReference type="Gene3D" id="2.120.10.30">
    <property type="entry name" value="TolB, C-terminal domain"/>
    <property type="match status" value="1"/>
</dbReference>
<feature type="domain" description="DUF4114" evidence="1">
    <location>
        <begin position="897"/>
        <end position="960"/>
    </location>
</feature>
<organism evidence="3 4">
    <name type="scientific">Leptothoe kymatousa TAU-MAC 1615</name>
    <dbReference type="NCBI Taxonomy" id="2364775"/>
    <lineage>
        <taxon>Bacteria</taxon>
        <taxon>Bacillati</taxon>
        <taxon>Cyanobacteriota</taxon>
        <taxon>Cyanophyceae</taxon>
        <taxon>Nodosilineales</taxon>
        <taxon>Cymatolegaceae</taxon>
        <taxon>Leptothoe</taxon>
        <taxon>Leptothoe kymatousa</taxon>
    </lineage>
</organism>
<dbReference type="SMART" id="SM00320">
    <property type="entry name" value="WD40"/>
    <property type="match status" value="7"/>
</dbReference>
<name>A0ABS5Y4U1_9CYAN</name>
<dbReference type="SUPFAM" id="SSF82171">
    <property type="entry name" value="DPP6 N-terminal domain-like"/>
    <property type="match status" value="1"/>
</dbReference>
<keyword evidence="4" id="KW-1185">Reference proteome</keyword>
<dbReference type="InterPro" id="IPR015943">
    <property type="entry name" value="WD40/YVTN_repeat-like_dom_sf"/>
</dbReference>
<dbReference type="InterPro" id="IPR011042">
    <property type="entry name" value="6-blade_b-propeller_TolB-like"/>
</dbReference>
<protein>
    <submittedName>
        <fullName evidence="3">DUF4347 domain-containing protein</fullName>
    </submittedName>
</protein>
<dbReference type="PANTHER" id="PTHR47197">
    <property type="entry name" value="PROTEIN NIRF"/>
    <property type="match status" value="1"/>
</dbReference>
<dbReference type="InterPro" id="IPR019405">
    <property type="entry name" value="Lactonase_7-beta_prop"/>
</dbReference>
<dbReference type="InterPro" id="IPR001680">
    <property type="entry name" value="WD40_rpt"/>
</dbReference>
<dbReference type="RefSeq" id="WP_215618748.1">
    <property type="nucleotide sequence ID" value="NZ_JADOER010000010.1"/>
</dbReference>
<feature type="domain" description="DUF4347" evidence="2">
    <location>
        <begin position="25"/>
        <end position="154"/>
    </location>
</feature>
<reference evidence="3 4" key="1">
    <citation type="journal article" date="2021" name="Mar. Drugs">
        <title>Genome Reduction and Secondary Metabolism of the Marine Sponge-Associated Cyanobacterium Leptothoe.</title>
        <authorList>
            <person name="Konstantinou D."/>
            <person name="Popin R.V."/>
            <person name="Fewer D.P."/>
            <person name="Sivonen K."/>
            <person name="Gkelis S."/>
        </authorList>
    </citation>
    <scope>NUCLEOTIDE SEQUENCE [LARGE SCALE GENOMIC DNA]</scope>
    <source>
        <strain evidence="3 4">TAU-MAC 1615</strain>
    </source>
</reference>
<dbReference type="EMBL" id="JADOER010000010">
    <property type="protein sequence ID" value="MBT9312845.1"/>
    <property type="molecule type" value="Genomic_DNA"/>
</dbReference>
<dbReference type="Pfam" id="PF10282">
    <property type="entry name" value="Lactonase"/>
    <property type="match status" value="2"/>
</dbReference>